<dbReference type="Ensembl" id="ENSCPBT00000030643.1">
    <property type="protein sequence ID" value="ENSCPBP00000026017.1"/>
    <property type="gene ID" value="ENSCPBG00000018481.1"/>
</dbReference>
<evidence type="ECO:0000256" key="1">
    <source>
        <dbReference type="SAM" id="MobiDB-lite"/>
    </source>
</evidence>
<accession>A0A8C3I021</accession>
<dbReference type="Proteomes" id="UP000694380">
    <property type="component" value="Unplaced"/>
</dbReference>
<protein>
    <submittedName>
        <fullName evidence="2">Uncharacterized protein</fullName>
    </submittedName>
</protein>
<evidence type="ECO:0000313" key="2">
    <source>
        <dbReference type="Ensembl" id="ENSCPBP00000026017.1"/>
    </source>
</evidence>
<organism evidence="2 3">
    <name type="scientific">Chrysemys picta bellii</name>
    <name type="common">Western painted turtle</name>
    <name type="synonym">Emys bellii</name>
    <dbReference type="NCBI Taxonomy" id="8478"/>
    <lineage>
        <taxon>Eukaryota</taxon>
        <taxon>Metazoa</taxon>
        <taxon>Chordata</taxon>
        <taxon>Craniata</taxon>
        <taxon>Vertebrata</taxon>
        <taxon>Euteleostomi</taxon>
        <taxon>Archelosauria</taxon>
        <taxon>Testudinata</taxon>
        <taxon>Testudines</taxon>
        <taxon>Cryptodira</taxon>
        <taxon>Durocryptodira</taxon>
        <taxon>Testudinoidea</taxon>
        <taxon>Emydidae</taxon>
        <taxon>Chrysemys</taxon>
    </lineage>
</organism>
<feature type="region of interest" description="Disordered" evidence="1">
    <location>
        <begin position="1"/>
        <end position="33"/>
    </location>
</feature>
<dbReference type="AlphaFoldDB" id="A0A8C3I021"/>
<keyword evidence="3" id="KW-1185">Reference proteome</keyword>
<evidence type="ECO:0000313" key="3">
    <source>
        <dbReference type="Proteomes" id="UP000694380"/>
    </source>
</evidence>
<feature type="compositionally biased region" description="Polar residues" evidence="1">
    <location>
        <begin position="171"/>
        <end position="194"/>
    </location>
</feature>
<feature type="region of interest" description="Disordered" evidence="1">
    <location>
        <begin position="95"/>
        <end position="194"/>
    </location>
</feature>
<reference evidence="2" key="2">
    <citation type="submission" date="2025-09" db="UniProtKB">
        <authorList>
            <consortium name="Ensembl"/>
        </authorList>
    </citation>
    <scope>IDENTIFICATION</scope>
</reference>
<dbReference type="GeneTree" id="ENSGT01070000253936"/>
<proteinExistence type="predicted"/>
<sequence>GYKESQPPRTAKLNPPQIRSGARPQRPALTDAAAQVGQDVVAAQGPQQRQQAAHGGAAGAAALPVLQQAAGGVGLRLQVLDLQVLVAQLLGQRRPVGASHPHSPGDRQDPIAPSHPHSPGDRHTGPLTASHLHIPGTDRAPQQPATPTALGTDRQNPLAASHPHSHRGTGPSPSRGNQQDALAASQSPTHLSWEQTDRHLFLSVGGGQGPPSLERAFF</sequence>
<reference evidence="2" key="1">
    <citation type="submission" date="2025-08" db="UniProtKB">
        <authorList>
            <consortium name="Ensembl"/>
        </authorList>
    </citation>
    <scope>IDENTIFICATION</scope>
</reference>
<name>A0A8C3I021_CHRPI</name>